<dbReference type="EMBL" id="HG994362">
    <property type="protein sequence ID" value="CAF2227605.1"/>
    <property type="molecule type" value="Genomic_DNA"/>
</dbReference>
<reference evidence="2" key="1">
    <citation type="submission" date="2021-01" db="EMBL/GenBank/DDBJ databases">
        <authorList>
            <consortium name="Genoscope - CEA"/>
            <person name="William W."/>
        </authorList>
    </citation>
    <scope>NUCLEOTIDE SEQUENCE</scope>
</reference>
<name>A0A816ZQY3_BRANA</name>
<evidence type="ECO:0000313" key="2">
    <source>
        <dbReference type="EMBL" id="CAF2227605.1"/>
    </source>
</evidence>
<reference evidence="3 4" key="2">
    <citation type="submission" date="2021-05" db="EMBL/GenBank/DDBJ databases">
        <title>Genome Assembly of Synthetic Allotetraploid Brassica napus Reveals Homoeologous Exchanges between Subgenomes.</title>
        <authorList>
            <person name="Davis J.T."/>
        </authorList>
    </citation>
    <scope>NUCLEOTIDE SEQUENCE [LARGE SCALE GENOMIC DNA]</scope>
    <source>
        <strain evidence="4">cv. Da-Ae</strain>
        <tissue evidence="3">Seedling</tissue>
    </source>
</reference>
<dbReference type="AlphaFoldDB" id="A0A816ZQY3"/>
<organism evidence="2">
    <name type="scientific">Brassica napus</name>
    <name type="common">Rape</name>
    <dbReference type="NCBI Taxonomy" id="3708"/>
    <lineage>
        <taxon>Eukaryota</taxon>
        <taxon>Viridiplantae</taxon>
        <taxon>Streptophyta</taxon>
        <taxon>Embryophyta</taxon>
        <taxon>Tracheophyta</taxon>
        <taxon>Spermatophyta</taxon>
        <taxon>Magnoliopsida</taxon>
        <taxon>eudicotyledons</taxon>
        <taxon>Gunneridae</taxon>
        <taxon>Pentapetalae</taxon>
        <taxon>rosids</taxon>
        <taxon>malvids</taxon>
        <taxon>Brassicales</taxon>
        <taxon>Brassicaceae</taxon>
        <taxon>Brassiceae</taxon>
        <taxon>Brassica</taxon>
    </lineage>
</organism>
<keyword evidence="1" id="KW-0472">Membrane</keyword>
<keyword evidence="1" id="KW-0812">Transmembrane</keyword>
<keyword evidence="4" id="KW-1185">Reference proteome</keyword>
<accession>A0A816ZQY3</accession>
<evidence type="ECO:0000256" key="1">
    <source>
        <dbReference type="SAM" id="Phobius"/>
    </source>
</evidence>
<dbReference type="Proteomes" id="UP001295469">
    <property type="component" value="Chromosome A08"/>
</dbReference>
<evidence type="ECO:0000313" key="3">
    <source>
        <dbReference type="EMBL" id="KAH0914645.1"/>
    </source>
</evidence>
<gene>
    <name evidence="2" type="ORF">DARMORV10_A08P09740.1</name>
    <name evidence="3" type="ORF">HID58_029091</name>
</gene>
<proteinExistence type="predicted"/>
<sequence length="107" mass="11724">MSSSLAIKESPPSFFLCFVLCNLFPSTPCFIFSVTTRSDRRNPPCHSLHRSPLHLARGSSPLEHLSGVAEIFVAGSSFYDSGSPCRKSSMSNNGRFWIHCISGSLDI</sequence>
<dbReference type="Proteomes" id="UP000824890">
    <property type="component" value="Unassembled WGS sequence"/>
</dbReference>
<feature type="transmembrane region" description="Helical" evidence="1">
    <location>
        <begin position="12"/>
        <end position="34"/>
    </location>
</feature>
<protein>
    <submittedName>
        <fullName evidence="2">(rape) hypothetical protein</fullName>
    </submittedName>
</protein>
<evidence type="ECO:0000313" key="4">
    <source>
        <dbReference type="Proteomes" id="UP000824890"/>
    </source>
</evidence>
<dbReference type="EMBL" id="JAGKQM010000008">
    <property type="protein sequence ID" value="KAH0914645.1"/>
    <property type="molecule type" value="Genomic_DNA"/>
</dbReference>
<keyword evidence="1" id="KW-1133">Transmembrane helix</keyword>